<dbReference type="PANTHER" id="PTHR43867">
    <property type="entry name" value="CELLULOSE SYNTHASE CATALYTIC SUBUNIT A [UDP-FORMING]"/>
    <property type="match status" value="1"/>
</dbReference>
<reference evidence="9 10" key="1">
    <citation type="submission" date="2020-03" db="EMBL/GenBank/DDBJ databases">
        <title>Isolation and identification of active actinomycetes.</title>
        <authorList>
            <person name="Sun X."/>
        </authorList>
    </citation>
    <scope>NUCLEOTIDE SEQUENCE [LARGE SCALE GENOMIC DNA]</scope>
    <source>
        <strain evidence="9 10">NEAU-D13</strain>
    </source>
</reference>
<evidence type="ECO:0000256" key="4">
    <source>
        <dbReference type="ARBA" id="ARBA00022692"/>
    </source>
</evidence>
<organism evidence="9 10">
    <name type="scientific">Lentzea alba</name>
    <dbReference type="NCBI Taxonomy" id="2714351"/>
    <lineage>
        <taxon>Bacteria</taxon>
        <taxon>Bacillati</taxon>
        <taxon>Actinomycetota</taxon>
        <taxon>Actinomycetes</taxon>
        <taxon>Pseudonocardiales</taxon>
        <taxon>Pseudonocardiaceae</taxon>
        <taxon>Lentzea</taxon>
    </lineage>
</organism>
<gene>
    <name evidence="9" type="ORF">G7043_29700</name>
</gene>
<evidence type="ECO:0000313" key="9">
    <source>
        <dbReference type="EMBL" id="NGY63102.1"/>
    </source>
</evidence>
<dbReference type="InterPro" id="IPR029787">
    <property type="entry name" value="Nucleotide_cyclase"/>
</dbReference>
<evidence type="ECO:0000259" key="8">
    <source>
        <dbReference type="PROSITE" id="PS50887"/>
    </source>
</evidence>
<comment type="subcellular location">
    <subcellularLocation>
        <location evidence="1">Membrane</location>
        <topology evidence="1">Multi-pass membrane protein</topology>
    </subcellularLocation>
</comment>
<dbReference type="AlphaFoldDB" id="A0A7C9RXL1"/>
<dbReference type="CDD" id="cd06423">
    <property type="entry name" value="CESA_like"/>
    <property type="match status" value="1"/>
</dbReference>
<dbReference type="PROSITE" id="PS50887">
    <property type="entry name" value="GGDEF"/>
    <property type="match status" value="1"/>
</dbReference>
<dbReference type="EMBL" id="JAAMPJ010000009">
    <property type="protein sequence ID" value="NGY63102.1"/>
    <property type="molecule type" value="Genomic_DNA"/>
</dbReference>
<dbReference type="Pfam" id="PF00990">
    <property type="entry name" value="GGDEF"/>
    <property type="match status" value="1"/>
</dbReference>
<feature type="transmembrane region" description="Helical" evidence="7">
    <location>
        <begin position="220"/>
        <end position="239"/>
    </location>
</feature>
<dbReference type="SUPFAM" id="SSF55073">
    <property type="entry name" value="Nucleotide cyclase"/>
    <property type="match status" value="1"/>
</dbReference>
<sequence>MSRPLVYEAERWRDIAWHVLGVRGRRASRTVVAVVRLMELAQVEARFGSDGVDTVLTQLAHRITPQLAPRERIGYSGNGSLMLLLPDTATRRVKARLDRIGRQISAARLTVGTEQLSVTPAIGWASAEEKTDRKTAGAETTGTDDLDALVERAEQAAGVAAQHLDLTPRNWASTTHLPRRKLLPGILRTPLQILATLAIGLLLPFLVLAEFGKAGVDLVAPAYVAVCLALVLTALVIRWETYCALDPQRPPKEPATPYPAASAIIAAYLPNEADTIIETIQRVLAVDYPAPLQVVLAYNTPRRLPVEDELRGLAAADPRLVVLNVPYSHSKAQNINAALSAITGEFVGVFDADHHPDANAFSRAWRWLSHGADVVQGHCVIRNGHESPVARMVAVEFESIYAVSHPGRTQLHGFGLFGGSNGFWRTSALRETRMRGEMLTEDIDSSIRALLGGKKVVTDPALLSRELAPTTLGALWNQRMRWAQGWFQVSWRHLPAVLRSSTLTTKNKIGLLYLLGWREIYPWISLQIIPLLAFIAWHDGAQAIEWDISIFVLASLFTLSVGPAQVLFAYRLAAPEIRRNRRWFWSYLAVSLFFYTPFKNLIARVAQAKELSGERRWVVTPRTAAVPAAIAGERA</sequence>
<dbReference type="GO" id="GO:0016757">
    <property type="term" value="F:glycosyltransferase activity"/>
    <property type="evidence" value="ECO:0007669"/>
    <property type="project" value="UniProtKB-KW"/>
</dbReference>
<keyword evidence="5 7" id="KW-1133">Transmembrane helix</keyword>
<dbReference type="InterPro" id="IPR043128">
    <property type="entry name" value="Rev_trsase/Diguanyl_cyclase"/>
</dbReference>
<keyword evidence="6 7" id="KW-0472">Membrane</keyword>
<dbReference type="Proteomes" id="UP000481360">
    <property type="component" value="Unassembled WGS sequence"/>
</dbReference>
<evidence type="ECO:0000256" key="7">
    <source>
        <dbReference type="SAM" id="Phobius"/>
    </source>
</evidence>
<evidence type="ECO:0000256" key="1">
    <source>
        <dbReference type="ARBA" id="ARBA00004141"/>
    </source>
</evidence>
<dbReference type="InterPro" id="IPR001173">
    <property type="entry name" value="Glyco_trans_2-like"/>
</dbReference>
<proteinExistence type="predicted"/>
<dbReference type="GO" id="GO:0016020">
    <property type="term" value="C:membrane"/>
    <property type="evidence" value="ECO:0007669"/>
    <property type="project" value="UniProtKB-SubCell"/>
</dbReference>
<dbReference type="Pfam" id="PF13632">
    <property type="entry name" value="Glyco_trans_2_3"/>
    <property type="match status" value="1"/>
</dbReference>
<feature type="transmembrane region" description="Helical" evidence="7">
    <location>
        <begin position="189"/>
        <end position="208"/>
    </location>
</feature>
<keyword evidence="10" id="KW-1185">Reference proteome</keyword>
<comment type="caution">
    <text evidence="9">The sequence shown here is derived from an EMBL/GenBank/DDBJ whole genome shotgun (WGS) entry which is preliminary data.</text>
</comment>
<name>A0A7C9RXL1_9PSEU</name>
<keyword evidence="3 9" id="KW-0808">Transferase</keyword>
<dbReference type="PANTHER" id="PTHR43867:SF2">
    <property type="entry name" value="CELLULOSE SYNTHASE CATALYTIC SUBUNIT A [UDP-FORMING]"/>
    <property type="match status" value="1"/>
</dbReference>
<dbReference type="RefSeq" id="WP_166051196.1">
    <property type="nucleotide sequence ID" value="NZ_JAAMPJ010000009.1"/>
</dbReference>
<evidence type="ECO:0000256" key="2">
    <source>
        <dbReference type="ARBA" id="ARBA00022676"/>
    </source>
</evidence>
<protein>
    <submittedName>
        <fullName evidence="9">Glycosyltransferase</fullName>
    </submittedName>
</protein>
<accession>A0A7C9RXL1</accession>
<feature type="transmembrane region" description="Helical" evidence="7">
    <location>
        <begin position="582"/>
        <end position="598"/>
    </location>
</feature>
<dbReference type="SUPFAM" id="SSF53448">
    <property type="entry name" value="Nucleotide-diphospho-sugar transferases"/>
    <property type="match status" value="1"/>
</dbReference>
<feature type="domain" description="GGDEF" evidence="8">
    <location>
        <begin position="28"/>
        <end position="177"/>
    </location>
</feature>
<dbReference type="InterPro" id="IPR050321">
    <property type="entry name" value="Glycosyltr_2/OpgH_subfam"/>
</dbReference>
<dbReference type="InterPro" id="IPR029044">
    <property type="entry name" value="Nucleotide-diphossugar_trans"/>
</dbReference>
<dbReference type="InterPro" id="IPR000160">
    <property type="entry name" value="GGDEF_dom"/>
</dbReference>
<evidence type="ECO:0000256" key="3">
    <source>
        <dbReference type="ARBA" id="ARBA00022679"/>
    </source>
</evidence>
<evidence type="ECO:0000256" key="5">
    <source>
        <dbReference type="ARBA" id="ARBA00022989"/>
    </source>
</evidence>
<feature type="transmembrane region" description="Helical" evidence="7">
    <location>
        <begin position="550"/>
        <end position="570"/>
    </location>
</feature>
<evidence type="ECO:0000313" key="10">
    <source>
        <dbReference type="Proteomes" id="UP000481360"/>
    </source>
</evidence>
<keyword evidence="4 7" id="KW-0812">Transmembrane</keyword>
<keyword evidence="2" id="KW-0328">Glycosyltransferase</keyword>
<dbReference type="Gene3D" id="3.90.550.10">
    <property type="entry name" value="Spore Coat Polysaccharide Biosynthesis Protein SpsA, Chain A"/>
    <property type="match status" value="1"/>
</dbReference>
<feature type="transmembrane region" description="Helical" evidence="7">
    <location>
        <begin position="520"/>
        <end position="538"/>
    </location>
</feature>
<evidence type="ECO:0000256" key="6">
    <source>
        <dbReference type="ARBA" id="ARBA00023136"/>
    </source>
</evidence>
<dbReference type="Gene3D" id="3.30.70.270">
    <property type="match status" value="1"/>
</dbReference>